<keyword evidence="3" id="KW-1185">Reference proteome</keyword>
<dbReference type="Pfam" id="PF08044">
    <property type="entry name" value="DUF1707"/>
    <property type="match status" value="1"/>
</dbReference>
<dbReference type="KEGG" id="cdo:CDOO_09860"/>
<evidence type="ECO:0000259" key="1">
    <source>
        <dbReference type="Pfam" id="PF08044"/>
    </source>
</evidence>
<dbReference type="EMBL" id="CP006764">
    <property type="protein sequence ID" value="AIT62305.1"/>
    <property type="molecule type" value="Genomic_DNA"/>
</dbReference>
<reference evidence="2 3" key="1">
    <citation type="submission" date="2013-09" db="EMBL/GenBank/DDBJ databases">
        <title>Complete genome sequence of Corynebacterium doosanense CAU 212(T) (=DSM 45436(T)), isolated from activated sludge.</title>
        <authorList>
            <person name="Schaffert L."/>
            <person name="Albersmeier A."/>
            <person name="Kalinowski J."/>
            <person name="Ruckert C."/>
        </authorList>
    </citation>
    <scope>NUCLEOTIDE SEQUENCE [LARGE SCALE GENOMIC DNA]</scope>
    <source>
        <strain evidence="2 3">CAU 212</strain>
    </source>
</reference>
<accession>A0A097IJL6</accession>
<dbReference type="eggNOG" id="COG4758">
    <property type="taxonomic scope" value="Bacteria"/>
</dbReference>
<dbReference type="RefSeq" id="WP_018020781.1">
    <property type="nucleotide sequence ID" value="NZ_AQUX01000001.1"/>
</dbReference>
<dbReference type="AlphaFoldDB" id="A0A097IJL6"/>
<sequence length="193" mass="20468">MSDGPIFNADRKHAMRHVDQALTDGRIDIEDYDELTRAIADADSRSTLDAIIERSQTLSTTGVSAAVPATTTAEHPSVWFSNIRREGRWTVTDGSTFTAYGGEVLLDLREATATAPSLTLTANAYGGNVCIIVSPGVEVVSQINTVMGETKDKSAPALPGAARVTLTGTCVLGTVKIISLEQGQRVPFGFLSL</sequence>
<dbReference type="Proteomes" id="UP000029914">
    <property type="component" value="Chromosome"/>
</dbReference>
<proteinExistence type="predicted"/>
<dbReference type="OrthoDB" id="4772576at2"/>
<organism evidence="2 3">
    <name type="scientific">Corynebacterium doosanense CAU 212 = DSM 45436</name>
    <dbReference type="NCBI Taxonomy" id="558173"/>
    <lineage>
        <taxon>Bacteria</taxon>
        <taxon>Bacillati</taxon>
        <taxon>Actinomycetota</taxon>
        <taxon>Actinomycetes</taxon>
        <taxon>Mycobacteriales</taxon>
        <taxon>Corynebacteriaceae</taxon>
        <taxon>Corynebacterium</taxon>
    </lineage>
</organism>
<evidence type="ECO:0000313" key="2">
    <source>
        <dbReference type="EMBL" id="AIT62305.1"/>
    </source>
</evidence>
<name>A0A097IJL6_9CORY</name>
<protein>
    <recommendedName>
        <fullName evidence="1">DUF1707 domain-containing protein</fullName>
    </recommendedName>
</protein>
<dbReference type="STRING" id="558173.CDOO_09860"/>
<dbReference type="InterPro" id="IPR012551">
    <property type="entry name" value="DUF1707_SHOCT-like"/>
</dbReference>
<dbReference type="PANTHER" id="PTHR40763:SF5">
    <property type="entry name" value="MEMBRANE PROTEIN"/>
    <property type="match status" value="1"/>
</dbReference>
<evidence type="ECO:0000313" key="3">
    <source>
        <dbReference type="Proteomes" id="UP000029914"/>
    </source>
</evidence>
<gene>
    <name evidence="2" type="ORF">CDOO_09860</name>
</gene>
<dbReference type="HOGENOM" id="CLU_075817_1_1_11"/>
<dbReference type="PANTHER" id="PTHR40763">
    <property type="entry name" value="MEMBRANE PROTEIN-RELATED"/>
    <property type="match status" value="1"/>
</dbReference>
<feature type="domain" description="DUF1707" evidence="1">
    <location>
        <begin position="8"/>
        <end position="52"/>
    </location>
</feature>